<reference evidence="2" key="1">
    <citation type="journal article" date="2022" name="Mol. Ecol. Resour.">
        <title>The genomes of chicory, endive, great burdock and yacon provide insights into Asteraceae palaeo-polyploidization history and plant inulin production.</title>
        <authorList>
            <person name="Fan W."/>
            <person name="Wang S."/>
            <person name="Wang H."/>
            <person name="Wang A."/>
            <person name="Jiang F."/>
            <person name="Liu H."/>
            <person name="Zhao H."/>
            <person name="Xu D."/>
            <person name="Zhang Y."/>
        </authorList>
    </citation>
    <scope>NUCLEOTIDE SEQUENCE [LARGE SCALE GENOMIC DNA]</scope>
    <source>
        <strain evidence="2">cv. Niubang</strain>
    </source>
</reference>
<accession>A0ACB8XLD5</accession>
<proteinExistence type="predicted"/>
<reference evidence="1 2" key="2">
    <citation type="journal article" date="2022" name="Mol. Ecol. Resour.">
        <title>The genomes of chicory, endive, great burdock and yacon provide insights into Asteraceae paleo-polyploidization history and plant inulin production.</title>
        <authorList>
            <person name="Fan W."/>
            <person name="Wang S."/>
            <person name="Wang H."/>
            <person name="Wang A."/>
            <person name="Jiang F."/>
            <person name="Liu H."/>
            <person name="Zhao H."/>
            <person name="Xu D."/>
            <person name="Zhang Y."/>
        </authorList>
    </citation>
    <scope>NUCLEOTIDE SEQUENCE [LARGE SCALE GENOMIC DNA]</scope>
    <source>
        <strain evidence="2">cv. Niubang</strain>
    </source>
</reference>
<organism evidence="1 2">
    <name type="scientific">Arctium lappa</name>
    <name type="common">Greater burdock</name>
    <name type="synonym">Lappa major</name>
    <dbReference type="NCBI Taxonomy" id="4217"/>
    <lineage>
        <taxon>Eukaryota</taxon>
        <taxon>Viridiplantae</taxon>
        <taxon>Streptophyta</taxon>
        <taxon>Embryophyta</taxon>
        <taxon>Tracheophyta</taxon>
        <taxon>Spermatophyta</taxon>
        <taxon>Magnoliopsida</taxon>
        <taxon>eudicotyledons</taxon>
        <taxon>Gunneridae</taxon>
        <taxon>Pentapetalae</taxon>
        <taxon>asterids</taxon>
        <taxon>campanulids</taxon>
        <taxon>Asterales</taxon>
        <taxon>Asteraceae</taxon>
        <taxon>Carduoideae</taxon>
        <taxon>Cardueae</taxon>
        <taxon>Arctiinae</taxon>
        <taxon>Arctium</taxon>
    </lineage>
</organism>
<sequence length="469" mass="54843">MSSIIEEQRSSNLAILDEEEFKLLGKANGDVEIGKIRDNVQFLLRSTLNHSNITSPSIHMIPSRIRDLNPKVFDPRQVSIGPLHRKNVNLQAFERQKETFLNDLLSNSSLQREEILETCVKNVNASLGKIKACYGDGMKDYSDDEITRMMVMDGCFILEFIYKSSKRSFDEKMVIEPISMAFDLVLIENQIPFFVLQGIFECTCSRFKPEVTSLNVLIIREFLPTLLGYSQPDSDLNKVDDRHPNHILGLIHEYYRPISDDAKKYWDAKTYWQADPSEKYSETYYSVVELDRAGVNFKPHHHRQWPMEIKLEFPPWYKPWANPILRMPVLRIHNYTELVLRNLIAYEQVAPRGLLHYVTSYVIAMDLLIDNQEDVARLVKSKVLINTIGSNEEAAKLINDMRKEISCPHLLYIEVWKQMNEYQNRFWPKNIARLRRRYFSNPWSIIALFAGIFLFVFTLVQTYFTINPV</sequence>
<gene>
    <name evidence="1" type="ORF">L6452_40248</name>
</gene>
<evidence type="ECO:0000313" key="2">
    <source>
        <dbReference type="Proteomes" id="UP001055879"/>
    </source>
</evidence>
<dbReference type="EMBL" id="CM042062">
    <property type="protein sequence ID" value="KAI3669029.1"/>
    <property type="molecule type" value="Genomic_DNA"/>
</dbReference>
<comment type="caution">
    <text evidence="1">The sequence shown here is derived from an EMBL/GenBank/DDBJ whole genome shotgun (WGS) entry which is preliminary data.</text>
</comment>
<evidence type="ECO:0000313" key="1">
    <source>
        <dbReference type="EMBL" id="KAI3669029.1"/>
    </source>
</evidence>
<keyword evidence="2" id="KW-1185">Reference proteome</keyword>
<protein>
    <submittedName>
        <fullName evidence="1">Uncharacterized protein</fullName>
    </submittedName>
</protein>
<name>A0ACB8XLD5_ARCLA</name>
<dbReference type="Proteomes" id="UP001055879">
    <property type="component" value="Linkage Group LG16"/>
</dbReference>